<keyword evidence="3" id="KW-1185">Reference proteome</keyword>
<sequence length="196" mass="22113">MAKARDNHTQQHYNHGGHANAKSSDDNIHRQAGCRQGTHQHPFLGTRFSYVMEITEAIPNLHIGLHAPNQEIAAGQEARNSRPRKEIESREHGRSNDRENIQREWAPKRDQLPAPTQQALIREIDTIIGGPHPGGSSNNSQKRYIREAKELANVKYHLHTCPTRTDRSDPIIFTLSDAVRVHFSHNDALVVRAVVA</sequence>
<feature type="compositionally biased region" description="Basic and acidic residues" evidence="1">
    <location>
        <begin position="79"/>
        <end position="111"/>
    </location>
</feature>
<evidence type="ECO:0000313" key="2">
    <source>
        <dbReference type="EMBL" id="KAL2551686.1"/>
    </source>
</evidence>
<proteinExistence type="predicted"/>
<dbReference type="Proteomes" id="UP001604277">
    <property type="component" value="Unassembled WGS sequence"/>
</dbReference>
<evidence type="ECO:0000256" key="1">
    <source>
        <dbReference type="SAM" id="MobiDB-lite"/>
    </source>
</evidence>
<dbReference type="AlphaFoldDB" id="A0ABD1WPS1"/>
<accession>A0ABD1WPS1</accession>
<dbReference type="EMBL" id="JBFOLJ010000002">
    <property type="protein sequence ID" value="KAL2551686.1"/>
    <property type="molecule type" value="Genomic_DNA"/>
</dbReference>
<feature type="region of interest" description="Disordered" evidence="1">
    <location>
        <begin position="1"/>
        <end position="26"/>
    </location>
</feature>
<gene>
    <name evidence="2" type="ORF">Fot_05305</name>
</gene>
<name>A0ABD1WPS1_9LAMI</name>
<organism evidence="2 3">
    <name type="scientific">Forsythia ovata</name>
    <dbReference type="NCBI Taxonomy" id="205694"/>
    <lineage>
        <taxon>Eukaryota</taxon>
        <taxon>Viridiplantae</taxon>
        <taxon>Streptophyta</taxon>
        <taxon>Embryophyta</taxon>
        <taxon>Tracheophyta</taxon>
        <taxon>Spermatophyta</taxon>
        <taxon>Magnoliopsida</taxon>
        <taxon>eudicotyledons</taxon>
        <taxon>Gunneridae</taxon>
        <taxon>Pentapetalae</taxon>
        <taxon>asterids</taxon>
        <taxon>lamiids</taxon>
        <taxon>Lamiales</taxon>
        <taxon>Oleaceae</taxon>
        <taxon>Forsythieae</taxon>
        <taxon>Forsythia</taxon>
    </lineage>
</organism>
<comment type="caution">
    <text evidence="2">The sequence shown here is derived from an EMBL/GenBank/DDBJ whole genome shotgun (WGS) entry which is preliminary data.</text>
</comment>
<evidence type="ECO:0000313" key="3">
    <source>
        <dbReference type="Proteomes" id="UP001604277"/>
    </source>
</evidence>
<reference evidence="3" key="1">
    <citation type="submission" date="2024-07" db="EMBL/GenBank/DDBJ databases">
        <title>Two chromosome-level genome assemblies of Korean endemic species Abeliophyllum distichum and Forsythia ovata (Oleaceae).</title>
        <authorList>
            <person name="Jang H."/>
        </authorList>
    </citation>
    <scope>NUCLEOTIDE SEQUENCE [LARGE SCALE GENOMIC DNA]</scope>
</reference>
<protein>
    <submittedName>
        <fullName evidence="2">Uncharacterized protein</fullName>
    </submittedName>
</protein>
<feature type="region of interest" description="Disordered" evidence="1">
    <location>
        <begin position="74"/>
        <end position="115"/>
    </location>
</feature>